<name>A0AAX4PJ40_9CHLO</name>
<keyword evidence="2 5" id="KW-0547">Nucleotide-binding</keyword>
<sequence length="329" mass="36171">MVRYGQVVVGAAGAGKTTYCNGVRHLLSLQKRDSLFVVNLDPASDNYAYECDLDVRDLVCAREVAQKYELGPNGALVFCMEHLERNVSWLCEKLESIASEGSYVVFDCPGQVELFSSHASFKNVLRKLEKRLGFRFVCVHLVDVQLCTDHANFLSAILLSLGVMLNLELSHVNCLSKCDTIATHGDLALPLERYLDPSLMSTSQFRSRASRGLSPKFDRLTQGLAELNEDYSLVDFTPIAVEDGRSMHALLRTLDKCLGYTAKAAKDAKDVQAETGATEAQALVAALDASLGDGGLSVDWQEHFARFAAAREGNRKGEEDPQKTQINSK</sequence>
<feature type="region of interest" description="Disordered" evidence="6">
    <location>
        <begin position="310"/>
        <end position="329"/>
    </location>
</feature>
<comment type="subcellular location">
    <subcellularLocation>
        <location evidence="5">Cytoplasm</location>
    </subcellularLocation>
    <subcellularLocation>
        <location evidence="5">Nucleus</location>
    </subcellularLocation>
</comment>
<feature type="compositionally biased region" description="Basic and acidic residues" evidence="6">
    <location>
        <begin position="312"/>
        <end position="322"/>
    </location>
</feature>
<keyword evidence="4 5" id="KW-0342">GTP-binding</keyword>
<dbReference type="EMBL" id="CP151515">
    <property type="protein sequence ID" value="WZN66308.1"/>
    <property type="molecule type" value="Genomic_DNA"/>
</dbReference>
<comment type="function">
    <text evidence="5">Small GTPase required for proper nuclear import of RNA polymerase II (RNAPII). May act at an RNAP assembly step prior to nuclear import.</text>
</comment>
<dbReference type="GO" id="GO:0005634">
    <property type="term" value="C:nucleus"/>
    <property type="evidence" value="ECO:0007669"/>
    <property type="project" value="UniProtKB-SubCell"/>
</dbReference>
<dbReference type="InterPro" id="IPR004130">
    <property type="entry name" value="Gpn"/>
</dbReference>
<dbReference type="Proteomes" id="UP001472866">
    <property type="component" value="Chromosome 15"/>
</dbReference>
<gene>
    <name evidence="7" type="ORF">HKI87_15g78730</name>
</gene>
<evidence type="ECO:0000256" key="3">
    <source>
        <dbReference type="ARBA" id="ARBA00022801"/>
    </source>
</evidence>
<dbReference type="GO" id="GO:0005737">
    <property type="term" value="C:cytoplasm"/>
    <property type="evidence" value="ECO:0007669"/>
    <property type="project" value="UniProtKB-SubCell"/>
</dbReference>
<accession>A0AAX4PJ40</accession>
<dbReference type="FunFam" id="3.40.50.300:FF:000338">
    <property type="entry name" value="GPN-loop GTPase 2"/>
    <property type="match status" value="1"/>
</dbReference>
<evidence type="ECO:0000256" key="2">
    <source>
        <dbReference type="ARBA" id="ARBA00022741"/>
    </source>
</evidence>
<comment type="similarity">
    <text evidence="1 5">Belongs to the GPN-loop GTPase family.</text>
</comment>
<dbReference type="EC" id="3.6.5.-" evidence="5"/>
<dbReference type="Gene3D" id="3.40.50.300">
    <property type="entry name" value="P-loop containing nucleotide triphosphate hydrolases"/>
    <property type="match status" value="1"/>
</dbReference>
<dbReference type="PANTHER" id="PTHR21231">
    <property type="entry name" value="XPA-BINDING PROTEIN 1-RELATED"/>
    <property type="match status" value="1"/>
</dbReference>
<organism evidence="7 8">
    <name type="scientific">Chloropicon roscoffensis</name>
    <dbReference type="NCBI Taxonomy" id="1461544"/>
    <lineage>
        <taxon>Eukaryota</taxon>
        <taxon>Viridiplantae</taxon>
        <taxon>Chlorophyta</taxon>
        <taxon>Chloropicophyceae</taxon>
        <taxon>Chloropicales</taxon>
        <taxon>Chloropicaceae</taxon>
        <taxon>Chloropicon</taxon>
    </lineage>
</organism>
<reference evidence="7 8" key="1">
    <citation type="submission" date="2024-03" db="EMBL/GenBank/DDBJ databases">
        <title>Complete genome sequence of the green alga Chloropicon roscoffensis RCC1871.</title>
        <authorList>
            <person name="Lemieux C."/>
            <person name="Pombert J.-F."/>
            <person name="Otis C."/>
            <person name="Turmel M."/>
        </authorList>
    </citation>
    <scope>NUCLEOTIDE SEQUENCE [LARGE SCALE GENOMIC DNA]</scope>
    <source>
        <strain evidence="7 8">RCC1871</strain>
    </source>
</reference>
<dbReference type="AlphaFoldDB" id="A0AAX4PJ40"/>
<keyword evidence="3 5" id="KW-0378">Hydrolase</keyword>
<proteinExistence type="inferred from homology"/>
<evidence type="ECO:0000256" key="4">
    <source>
        <dbReference type="ARBA" id="ARBA00023134"/>
    </source>
</evidence>
<evidence type="ECO:0000313" key="7">
    <source>
        <dbReference type="EMBL" id="WZN66308.1"/>
    </source>
</evidence>
<dbReference type="CDD" id="cd17871">
    <property type="entry name" value="GPN2"/>
    <property type="match status" value="1"/>
</dbReference>
<evidence type="ECO:0000256" key="5">
    <source>
        <dbReference type="RuleBase" id="RU365059"/>
    </source>
</evidence>
<dbReference type="InterPro" id="IPR027417">
    <property type="entry name" value="P-loop_NTPase"/>
</dbReference>
<evidence type="ECO:0000313" key="8">
    <source>
        <dbReference type="Proteomes" id="UP001472866"/>
    </source>
</evidence>
<keyword evidence="5" id="KW-0963">Cytoplasm</keyword>
<evidence type="ECO:0000256" key="1">
    <source>
        <dbReference type="ARBA" id="ARBA00005290"/>
    </source>
</evidence>
<protein>
    <recommendedName>
        <fullName evidence="5">GPN-loop GTPase</fullName>
        <ecNumber evidence="5">3.6.5.-</ecNumber>
    </recommendedName>
</protein>
<evidence type="ECO:0000256" key="6">
    <source>
        <dbReference type="SAM" id="MobiDB-lite"/>
    </source>
</evidence>
<comment type="subunit">
    <text evidence="5">Binds to RNA polymerase II.</text>
</comment>
<dbReference type="InterPro" id="IPR030231">
    <property type="entry name" value="Gpn2"/>
</dbReference>
<dbReference type="GO" id="GO:0005525">
    <property type="term" value="F:GTP binding"/>
    <property type="evidence" value="ECO:0007669"/>
    <property type="project" value="UniProtKB-KW"/>
</dbReference>
<dbReference type="Pfam" id="PF03029">
    <property type="entry name" value="ATP_bind_1"/>
    <property type="match status" value="1"/>
</dbReference>
<keyword evidence="8" id="KW-1185">Reference proteome</keyword>
<dbReference type="GO" id="GO:0003924">
    <property type="term" value="F:GTPase activity"/>
    <property type="evidence" value="ECO:0007669"/>
    <property type="project" value="TreeGrafter"/>
</dbReference>
<dbReference type="PANTHER" id="PTHR21231:SF8">
    <property type="entry name" value="GPN-LOOP GTPASE 1"/>
    <property type="match status" value="1"/>
</dbReference>
<dbReference type="SUPFAM" id="SSF52540">
    <property type="entry name" value="P-loop containing nucleoside triphosphate hydrolases"/>
    <property type="match status" value="1"/>
</dbReference>